<evidence type="ECO:0000256" key="1">
    <source>
        <dbReference type="SAM" id="Phobius"/>
    </source>
</evidence>
<feature type="transmembrane region" description="Helical" evidence="1">
    <location>
        <begin position="29"/>
        <end position="47"/>
    </location>
</feature>
<dbReference type="Proteomes" id="UP000482155">
    <property type="component" value="Unassembled WGS sequence"/>
</dbReference>
<sequence length="213" mass="22278">MKTEEFIGMLAAGVSPVEPGKARRRIGKALALGAAVSAMMMLLGYGARADMMQAAARPMFWMKLIIPFIVAVTALQLTRRLSCPGSRPGRAPLLLAALLLLSCGSAAAMLLMAPPAARPEMIYGATWKTCTLSIMLLAAPVFFAVFWAIRDLAPTRPSSAGAAAGLLGGATAATVYALHCPEMAAPFLGIWYVLGVLAPAALGALLGPRLLRW</sequence>
<reference evidence="2 3" key="1">
    <citation type="submission" date="2020-02" db="EMBL/GenBank/DDBJ databases">
        <authorList>
            <person name="Kim M.K."/>
        </authorList>
    </citation>
    <scope>NUCLEOTIDE SEQUENCE [LARGE SCALE GENOMIC DNA]</scope>
    <source>
        <strain evidence="2 3">17J57-3</strain>
    </source>
</reference>
<keyword evidence="1" id="KW-0472">Membrane</keyword>
<evidence type="ECO:0000313" key="3">
    <source>
        <dbReference type="Proteomes" id="UP000482155"/>
    </source>
</evidence>
<dbReference type="InterPro" id="IPR009495">
    <property type="entry name" value="NrsF"/>
</dbReference>
<feature type="transmembrane region" description="Helical" evidence="1">
    <location>
        <begin position="160"/>
        <end position="178"/>
    </location>
</feature>
<feature type="transmembrane region" description="Helical" evidence="1">
    <location>
        <begin position="59"/>
        <end position="79"/>
    </location>
</feature>
<organism evidence="2 3">
    <name type="scientific">Noviherbaspirillum galbum</name>
    <dbReference type="NCBI Taxonomy" id="2709383"/>
    <lineage>
        <taxon>Bacteria</taxon>
        <taxon>Pseudomonadati</taxon>
        <taxon>Pseudomonadota</taxon>
        <taxon>Betaproteobacteria</taxon>
        <taxon>Burkholderiales</taxon>
        <taxon>Oxalobacteraceae</taxon>
        <taxon>Noviherbaspirillum</taxon>
    </lineage>
</organism>
<feature type="transmembrane region" description="Helical" evidence="1">
    <location>
        <begin position="91"/>
        <end position="113"/>
    </location>
</feature>
<accession>A0A6B3SJG4</accession>
<dbReference type="EMBL" id="JAAIVB010000025">
    <property type="protein sequence ID" value="NEX60994.1"/>
    <property type="molecule type" value="Genomic_DNA"/>
</dbReference>
<dbReference type="RefSeq" id="WP_163961773.1">
    <property type="nucleotide sequence ID" value="NZ_JAAIVB010000025.1"/>
</dbReference>
<protein>
    <submittedName>
        <fullName evidence="2">DUF1109 domain-containing protein</fullName>
    </submittedName>
</protein>
<keyword evidence="1" id="KW-1133">Transmembrane helix</keyword>
<feature type="transmembrane region" description="Helical" evidence="1">
    <location>
        <begin position="190"/>
        <end position="211"/>
    </location>
</feature>
<keyword evidence="3" id="KW-1185">Reference proteome</keyword>
<comment type="caution">
    <text evidence="2">The sequence shown here is derived from an EMBL/GenBank/DDBJ whole genome shotgun (WGS) entry which is preliminary data.</text>
</comment>
<evidence type="ECO:0000313" key="2">
    <source>
        <dbReference type="EMBL" id="NEX60994.1"/>
    </source>
</evidence>
<name>A0A6B3SJG4_9BURK</name>
<gene>
    <name evidence="2" type="ORF">G3574_07890</name>
</gene>
<keyword evidence="1" id="KW-0812">Transmembrane</keyword>
<feature type="transmembrane region" description="Helical" evidence="1">
    <location>
        <begin position="125"/>
        <end position="148"/>
    </location>
</feature>
<dbReference type="Pfam" id="PF06532">
    <property type="entry name" value="NrsF"/>
    <property type="match status" value="1"/>
</dbReference>
<proteinExistence type="predicted"/>
<dbReference type="AlphaFoldDB" id="A0A6B3SJG4"/>